<sequence length="560" mass="61800">MLQLNLITTKKITWKKNLPFQNSNHQKPELAEREIQDERLVSPTRKSSTFDFAPSTPRHFIQEEHHSSLAESPATVLGAGDLFEDSDEEEAEKNHPEAHGHGHDTSQEPTVQSPEHTRDAQRDGRKKEETQDHTETRAFFVSLVDTIRPNLSLLKRLANQESSSSHYQTDDNHSVSEYSPARPGEYYTPGTIEPAGPFQPQEPDTGSHIRTHTADTIPSLESYAQSDDASTPTTPSETASSPFVEDPHERPNIRSSWHDNSALEGSDPTELNQELKLQASPLHGEFDPYNTQTYPNYISPKASSVNLRSPRNRFSYSAGADPPRFSTQSSIPPPSVPAKRPRLSSLDTSQASEFSESRPYDPPVSATRTHHESESQAQYSPTQSRIPRRPTDRTMVAARTPVSSLPIPSNSFFQKTKSLFESASQSPSPPAPTRPLSSLFTVNKGFPSPPRRNPSRPTSLILSSAGHDDLTPKSLDGDGIPPSPVFTPPAAGTPTKGKRLGYEGRGEEPVRQRNSTFFLDGLSKLVGSGGLEDSMHNPNRRASVKEKEPLLRNTGEVDGY</sequence>
<name>A0A2J6TNJ3_9HELO</name>
<dbReference type="GeneID" id="36579720"/>
<dbReference type="STRING" id="1095630.A0A2J6TNJ3"/>
<feature type="compositionally biased region" description="Basic and acidic residues" evidence="1">
    <location>
        <begin position="500"/>
        <end position="511"/>
    </location>
</feature>
<accession>A0A2J6TNJ3</accession>
<gene>
    <name evidence="2" type="ORF">K444DRAFT_288991</name>
</gene>
<feature type="compositionally biased region" description="Polar residues" evidence="1">
    <location>
        <begin position="401"/>
        <end position="421"/>
    </location>
</feature>
<protein>
    <submittedName>
        <fullName evidence="2">Uncharacterized protein</fullName>
    </submittedName>
</protein>
<feature type="compositionally biased region" description="Polar residues" evidence="1">
    <location>
        <begin position="345"/>
        <end position="354"/>
    </location>
</feature>
<feature type="compositionally biased region" description="Low complexity" evidence="1">
    <location>
        <begin position="226"/>
        <end position="242"/>
    </location>
</feature>
<feature type="compositionally biased region" description="Basic and acidic residues" evidence="1">
    <location>
        <begin position="115"/>
        <end position="134"/>
    </location>
</feature>
<feature type="compositionally biased region" description="Basic and acidic residues" evidence="1">
    <location>
        <begin position="92"/>
        <end position="106"/>
    </location>
</feature>
<feature type="region of interest" description="Disordered" evidence="1">
    <location>
        <begin position="162"/>
        <end position="515"/>
    </location>
</feature>
<evidence type="ECO:0000313" key="2">
    <source>
        <dbReference type="EMBL" id="PMD64593.1"/>
    </source>
</evidence>
<feature type="compositionally biased region" description="Basic and acidic residues" evidence="1">
    <location>
        <begin position="26"/>
        <end position="40"/>
    </location>
</feature>
<dbReference type="OrthoDB" id="3558512at2759"/>
<feature type="compositionally biased region" description="Polar residues" evidence="1">
    <location>
        <begin position="289"/>
        <end position="315"/>
    </location>
</feature>
<organism evidence="2 3">
    <name type="scientific">Hyaloscypha bicolor E</name>
    <dbReference type="NCBI Taxonomy" id="1095630"/>
    <lineage>
        <taxon>Eukaryota</taxon>
        <taxon>Fungi</taxon>
        <taxon>Dikarya</taxon>
        <taxon>Ascomycota</taxon>
        <taxon>Pezizomycotina</taxon>
        <taxon>Leotiomycetes</taxon>
        <taxon>Helotiales</taxon>
        <taxon>Hyaloscyphaceae</taxon>
        <taxon>Hyaloscypha</taxon>
        <taxon>Hyaloscypha bicolor</taxon>
    </lineage>
</organism>
<keyword evidence="3" id="KW-1185">Reference proteome</keyword>
<feature type="region of interest" description="Disordered" evidence="1">
    <location>
        <begin position="19"/>
        <end position="56"/>
    </location>
</feature>
<dbReference type="RefSeq" id="XP_024741497.1">
    <property type="nucleotide sequence ID" value="XM_024871638.1"/>
</dbReference>
<dbReference type="EMBL" id="KZ613749">
    <property type="protein sequence ID" value="PMD64593.1"/>
    <property type="molecule type" value="Genomic_DNA"/>
</dbReference>
<reference evidence="2 3" key="1">
    <citation type="submission" date="2016-04" db="EMBL/GenBank/DDBJ databases">
        <title>A degradative enzymes factory behind the ericoid mycorrhizal symbiosis.</title>
        <authorList>
            <consortium name="DOE Joint Genome Institute"/>
            <person name="Martino E."/>
            <person name="Morin E."/>
            <person name="Grelet G."/>
            <person name="Kuo A."/>
            <person name="Kohler A."/>
            <person name="Daghino S."/>
            <person name="Barry K."/>
            <person name="Choi C."/>
            <person name="Cichocki N."/>
            <person name="Clum A."/>
            <person name="Copeland A."/>
            <person name="Hainaut M."/>
            <person name="Haridas S."/>
            <person name="Labutti K."/>
            <person name="Lindquist E."/>
            <person name="Lipzen A."/>
            <person name="Khouja H.-R."/>
            <person name="Murat C."/>
            <person name="Ohm R."/>
            <person name="Olson A."/>
            <person name="Spatafora J."/>
            <person name="Veneault-Fourrey C."/>
            <person name="Henrissat B."/>
            <person name="Grigoriev I."/>
            <person name="Martin F."/>
            <person name="Perotto S."/>
        </authorList>
    </citation>
    <scope>NUCLEOTIDE SEQUENCE [LARGE SCALE GENOMIC DNA]</scope>
    <source>
        <strain evidence="2 3">E</strain>
    </source>
</reference>
<evidence type="ECO:0000313" key="3">
    <source>
        <dbReference type="Proteomes" id="UP000235371"/>
    </source>
</evidence>
<dbReference type="Proteomes" id="UP000235371">
    <property type="component" value="Unassembled WGS sequence"/>
</dbReference>
<dbReference type="InParanoid" id="A0A2J6TNJ3"/>
<dbReference type="AlphaFoldDB" id="A0A2J6TNJ3"/>
<feature type="region of interest" description="Disordered" evidence="1">
    <location>
        <begin position="86"/>
        <end position="134"/>
    </location>
</feature>
<feature type="compositionally biased region" description="Polar residues" evidence="1">
    <location>
        <begin position="375"/>
        <end position="385"/>
    </location>
</feature>
<evidence type="ECO:0000256" key="1">
    <source>
        <dbReference type="SAM" id="MobiDB-lite"/>
    </source>
</evidence>
<proteinExistence type="predicted"/>
<feature type="region of interest" description="Disordered" evidence="1">
    <location>
        <begin position="528"/>
        <end position="560"/>
    </location>
</feature>